<dbReference type="Pfam" id="PF13376">
    <property type="entry name" value="OmdA"/>
    <property type="match status" value="1"/>
</dbReference>
<organism evidence="1">
    <name type="scientific">mine drainage metagenome</name>
    <dbReference type="NCBI Taxonomy" id="410659"/>
    <lineage>
        <taxon>unclassified sequences</taxon>
        <taxon>metagenomes</taxon>
        <taxon>ecological metagenomes</taxon>
    </lineage>
</organism>
<comment type="caution">
    <text evidence="1">The sequence shown here is derived from an EMBL/GenBank/DDBJ whole genome shotgun (WGS) entry which is preliminary data.</text>
</comment>
<protein>
    <submittedName>
        <fullName evidence="1">Uncharacterized protein</fullName>
    </submittedName>
</protein>
<gene>
    <name evidence="1" type="ORF">GALL_58610</name>
</gene>
<evidence type="ECO:0000313" key="1">
    <source>
        <dbReference type="EMBL" id="OIR12794.1"/>
    </source>
</evidence>
<dbReference type="EMBL" id="MLJW01000016">
    <property type="protein sequence ID" value="OIR12794.1"/>
    <property type="molecule type" value="Genomic_DNA"/>
</dbReference>
<accession>A0A1J5SW72</accession>
<dbReference type="AlphaFoldDB" id="A0A1J5SW72"/>
<reference evidence="1" key="1">
    <citation type="submission" date="2016-10" db="EMBL/GenBank/DDBJ databases">
        <title>Sequence of Gallionella enrichment culture.</title>
        <authorList>
            <person name="Poehlein A."/>
            <person name="Muehling M."/>
            <person name="Daniel R."/>
        </authorList>
    </citation>
    <scope>NUCLEOTIDE SEQUENCE</scope>
</reference>
<name>A0A1J5SW72_9ZZZZ</name>
<proteinExistence type="predicted"/>
<sequence length="124" mass="14420">MKDEKSILIQQTENVQSARQIRFTGINEIKKLKKVLKAYIKEAIEVEKAGLKVEMKKTTEFKMPEEFKIVLDDMPELKKAFYALTPGRQRGYLLYFSSAKQSKTRESRIEKYLDKILAGKGLED</sequence>